<evidence type="ECO:0000313" key="2">
    <source>
        <dbReference type="EMBL" id="MCS5490352.1"/>
    </source>
</evidence>
<reference evidence="2 3" key="1">
    <citation type="submission" date="2022-08" db="EMBL/GenBank/DDBJ databases">
        <title>Algoriphagus sp. CAU 1643 isolated from mud.</title>
        <authorList>
            <person name="Kim W."/>
        </authorList>
    </citation>
    <scope>NUCLEOTIDE SEQUENCE [LARGE SCALE GENOMIC DNA]</scope>
    <source>
        <strain evidence="2 3">CAU 1643</strain>
    </source>
</reference>
<organism evidence="2 3">
    <name type="scientific">Algoriphagus limi</name>
    <dbReference type="NCBI Taxonomy" id="2975273"/>
    <lineage>
        <taxon>Bacteria</taxon>
        <taxon>Pseudomonadati</taxon>
        <taxon>Bacteroidota</taxon>
        <taxon>Cytophagia</taxon>
        <taxon>Cytophagales</taxon>
        <taxon>Cyclobacteriaceae</taxon>
        <taxon>Algoriphagus</taxon>
    </lineage>
</organism>
<name>A0ABT2G4Z9_9BACT</name>
<proteinExistence type="predicted"/>
<accession>A0ABT2G4Z9</accession>
<evidence type="ECO:0008006" key="4">
    <source>
        <dbReference type="Google" id="ProtNLM"/>
    </source>
</evidence>
<protein>
    <recommendedName>
        <fullName evidence="4">PEP-CTERM protein-sorting domain-containing protein</fullName>
    </recommendedName>
</protein>
<keyword evidence="1" id="KW-0812">Transmembrane</keyword>
<comment type="caution">
    <text evidence="2">The sequence shown here is derived from an EMBL/GenBank/DDBJ whole genome shotgun (WGS) entry which is preliminary data.</text>
</comment>
<keyword evidence="1" id="KW-0472">Membrane</keyword>
<keyword evidence="1" id="KW-1133">Transmembrane helix</keyword>
<dbReference type="EMBL" id="JANWGH010000001">
    <property type="protein sequence ID" value="MCS5490352.1"/>
    <property type="molecule type" value="Genomic_DNA"/>
</dbReference>
<dbReference type="RefSeq" id="WP_259414024.1">
    <property type="nucleotide sequence ID" value="NZ_JANWGH010000001.1"/>
</dbReference>
<sequence length="60" mass="6357">MMKNKKEQYLPLFISGGLLIGVVVGTAISMIRGEMGIWLSVGVGGGMALGVLSFLVFLKK</sequence>
<feature type="transmembrane region" description="Helical" evidence="1">
    <location>
        <begin position="12"/>
        <end position="31"/>
    </location>
</feature>
<dbReference type="Proteomes" id="UP001206788">
    <property type="component" value="Unassembled WGS sequence"/>
</dbReference>
<keyword evidence="3" id="KW-1185">Reference proteome</keyword>
<feature type="transmembrane region" description="Helical" evidence="1">
    <location>
        <begin position="37"/>
        <end position="58"/>
    </location>
</feature>
<evidence type="ECO:0000256" key="1">
    <source>
        <dbReference type="SAM" id="Phobius"/>
    </source>
</evidence>
<gene>
    <name evidence="2" type="ORF">NY014_07925</name>
</gene>
<evidence type="ECO:0000313" key="3">
    <source>
        <dbReference type="Proteomes" id="UP001206788"/>
    </source>
</evidence>